<dbReference type="GO" id="GO:0005689">
    <property type="term" value="C:U12-type spliceosomal complex"/>
    <property type="evidence" value="ECO:0007669"/>
    <property type="project" value="TreeGrafter"/>
</dbReference>
<accession>A0A8X8DAE7</accession>
<evidence type="ECO:0000313" key="2">
    <source>
        <dbReference type="Proteomes" id="UP000886885"/>
    </source>
</evidence>
<keyword evidence="2" id="KW-1185">Reference proteome</keyword>
<dbReference type="EMBL" id="JAAWWB010000004">
    <property type="protein sequence ID" value="KAG6784824.1"/>
    <property type="molecule type" value="Genomic_DNA"/>
</dbReference>
<reference evidence="1" key="1">
    <citation type="journal article" date="2020" name="bioRxiv">
        <title>Hybrid origin of Populus tomentosa Carr. identified through genome sequencing and phylogenomic analysis.</title>
        <authorList>
            <person name="An X."/>
            <person name="Gao K."/>
            <person name="Chen Z."/>
            <person name="Li J."/>
            <person name="Yang X."/>
            <person name="Yang X."/>
            <person name="Zhou J."/>
            <person name="Guo T."/>
            <person name="Zhao T."/>
            <person name="Huang S."/>
            <person name="Miao D."/>
            <person name="Khan W.U."/>
            <person name="Rao P."/>
            <person name="Ye M."/>
            <person name="Lei B."/>
            <person name="Liao W."/>
            <person name="Wang J."/>
            <person name="Ji L."/>
            <person name="Li Y."/>
            <person name="Guo B."/>
            <person name="Mustafa N.S."/>
            <person name="Li S."/>
            <person name="Yun Q."/>
            <person name="Keller S.R."/>
            <person name="Mao J."/>
            <person name="Zhang R."/>
            <person name="Strauss S.H."/>
        </authorList>
    </citation>
    <scope>NUCLEOTIDE SEQUENCE</scope>
    <source>
        <strain evidence="1">GM15</strain>
        <tissue evidence="1">Leaf</tissue>
    </source>
</reference>
<dbReference type="PANTHER" id="PTHR48190">
    <property type="entry name" value="PROGRAMMED CELL DEATH PROTEIN 7"/>
    <property type="match status" value="1"/>
</dbReference>
<gene>
    <name evidence="1" type="ORF">POTOM_010533</name>
</gene>
<proteinExistence type="predicted"/>
<dbReference type="PANTHER" id="PTHR48190:SF2">
    <property type="entry name" value="PROGRAMMED CELL DEATH PROTEIN 7"/>
    <property type="match status" value="1"/>
</dbReference>
<name>A0A8X8DAE7_POPTO</name>
<dbReference type="Proteomes" id="UP000886885">
    <property type="component" value="Chromosome 2D"/>
</dbReference>
<comment type="caution">
    <text evidence="1">The sequence shown here is derived from an EMBL/GenBank/DDBJ whole genome shotgun (WGS) entry which is preliminary data.</text>
</comment>
<dbReference type="AlphaFoldDB" id="A0A8X8DAE7"/>
<protein>
    <submittedName>
        <fullName evidence="1">Uncharacterized protein</fullName>
    </submittedName>
</protein>
<evidence type="ECO:0000313" key="1">
    <source>
        <dbReference type="EMBL" id="KAG6784824.1"/>
    </source>
</evidence>
<sequence length="99" mass="11014">MKARPNKSVEISKCSKRLSEVGFEPTPSHEDQNLRHFLPEEDDKFLERVRAVVEEEKHRAMAAAEIDAAKGAIATAGESREAIQSGGLHSKVQVMIKME</sequence>
<dbReference type="InterPro" id="IPR052831">
    <property type="entry name" value="Apoptosis_promoter"/>
</dbReference>
<organism evidence="1 2">
    <name type="scientific">Populus tomentosa</name>
    <name type="common">Chinese white poplar</name>
    <dbReference type="NCBI Taxonomy" id="118781"/>
    <lineage>
        <taxon>Eukaryota</taxon>
        <taxon>Viridiplantae</taxon>
        <taxon>Streptophyta</taxon>
        <taxon>Embryophyta</taxon>
        <taxon>Tracheophyta</taxon>
        <taxon>Spermatophyta</taxon>
        <taxon>Magnoliopsida</taxon>
        <taxon>eudicotyledons</taxon>
        <taxon>Gunneridae</taxon>
        <taxon>Pentapetalae</taxon>
        <taxon>rosids</taxon>
        <taxon>fabids</taxon>
        <taxon>Malpighiales</taxon>
        <taxon>Salicaceae</taxon>
        <taxon>Saliceae</taxon>
        <taxon>Populus</taxon>
    </lineage>
</organism>